<keyword evidence="3" id="KW-1185">Reference proteome</keyword>
<gene>
    <name evidence="2" type="ORF">SH1V18_26160</name>
</gene>
<dbReference type="EMBL" id="BRLB01000007">
    <property type="protein sequence ID" value="GKX30136.1"/>
    <property type="molecule type" value="Genomic_DNA"/>
</dbReference>
<dbReference type="AlphaFoldDB" id="A0A9W6DEF8"/>
<feature type="compositionally biased region" description="Acidic residues" evidence="1">
    <location>
        <begin position="108"/>
        <end position="118"/>
    </location>
</feature>
<dbReference type="RefSeq" id="WP_281816052.1">
    <property type="nucleotide sequence ID" value="NZ_BRLB01000007.1"/>
</dbReference>
<protein>
    <recommendedName>
        <fullName evidence="4">Holin</fullName>
    </recommendedName>
</protein>
<reference evidence="2" key="1">
    <citation type="submission" date="2022-06" db="EMBL/GenBank/DDBJ databases">
        <title>Vallitalea longa sp. nov., an anaerobic bacterium isolated from marine sediment.</title>
        <authorList>
            <person name="Hirano S."/>
            <person name="Terahara T."/>
            <person name="Mori K."/>
            <person name="Hamada M."/>
            <person name="Matsumoto R."/>
            <person name="Kobayashi T."/>
        </authorList>
    </citation>
    <scope>NUCLEOTIDE SEQUENCE</scope>
    <source>
        <strain evidence="2">SH18-1</strain>
    </source>
</reference>
<evidence type="ECO:0000313" key="3">
    <source>
        <dbReference type="Proteomes" id="UP001144256"/>
    </source>
</evidence>
<evidence type="ECO:0008006" key="4">
    <source>
        <dbReference type="Google" id="ProtNLM"/>
    </source>
</evidence>
<evidence type="ECO:0000256" key="1">
    <source>
        <dbReference type="SAM" id="MobiDB-lite"/>
    </source>
</evidence>
<dbReference type="Proteomes" id="UP001144256">
    <property type="component" value="Unassembled WGS sequence"/>
</dbReference>
<evidence type="ECO:0000313" key="2">
    <source>
        <dbReference type="EMBL" id="GKX30136.1"/>
    </source>
</evidence>
<sequence length="118" mass="13277">MEYSYLILIPLIAGMGETIRMTGVPNRYIPFINLVIGLALGMTLCSTNLKSCVIFGLYTGLSASGLVRSSREFNNCLNTRSPCDKKKYNTKKYKDIINEESNNYNDDMNSDDENIDDN</sequence>
<organism evidence="2 3">
    <name type="scientific">Vallitalea longa</name>
    <dbReference type="NCBI Taxonomy" id="2936439"/>
    <lineage>
        <taxon>Bacteria</taxon>
        <taxon>Bacillati</taxon>
        <taxon>Bacillota</taxon>
        <taxon>Clostridia</taxon>
        <taxon>Lachnospirales</taxon>
        <taxon>Vallitaleaceae</taxon>
        <taxon>Vallitalea</taxon>
    </lineage>
</organism>
<proteinExistence type="predicted"/>
<accession>A0A9W6DEF8</accession>
<comment type="caution">
    <text evidence="2">The sequence shown here is derived from an EMBL/GenBank/DDBJ whole genome shotgun (WGS) entry which is preliminary data.</text>
</comment>
<feature type="region of interest" description="Disordered" evidence="1">
    <location>
        <begin position="99"/>
        <end position="118"/>
    </location>
</feature>
<name>A0A9W6DEF8_9FIRM</name>